<protein>
    <submittedName>
        <fullName evidence="2 3">Uncharacterized protein</fullName>
    </submittedName>
</protein>
<reference evidence="2" key="1">
    <citation type="submission" date="2009-11" db="EMBL/GenBank/DDBJ databases">
        <authorList>
            <consortium name="The Broad Institute Genome Sequencing Platform"/>
            <person name="Ward D."/>
            <person name="Feldgarden M."/>
            <person name="Earl A."/>
            <person name="Young S.K."/>
            <person name="Zeng Q."/>
            <person name="Koehrsen M."/>
            <person name="Alvarado L."/>
            <person name="Berlin A."/>
            <person name="Bochicchio J."/>
            <person name="Borenstein D."/>
            <person name="Chapman S.B."/>
            <person name="Chen Z."/>
            <person name="Engels R."/>
            <person name="Freedman E."/>
            <person name="Gellesch M."/>
            <person name="Goldberg J."/>
            <person name="Griggs A."/>
            <person name="Gujja S."/>
            <person name="Heilman E."/>
            <person name="Heiman D."/>
            <person name="Hepburn T."/>
            <person name="Howarth C."/>
            <person name="Jen D."/>
            <person name="Larson L."/>
            <person name="Lewis B."/>
            <person name="Mehta T."/>
            <person name="Park D."/>
            <person name="Pearson M."/>
            <person name="Roberts A."/>
            <person name="Saif S."/>
            <person name="Shea T."/>
            <person name="Shenoy N."/>
            <person name="Sisk P."/>
            <person name="Stolte C."/>
            <person name="Sykes S."/>
            <person name="Thomson T."/>
            <person name="Walk T."/>
            <person name="White J."/>
            <person name="Yandava C."/>
            <person name="Izard J."/>
            <person name="Baranova O.V."/>
            <person name="Blanton J.M."/>
            <person name="Tanner A.C."/>
            <person name="Dewhirst F.E."/>
            <person name="Haas B."/>
            <person name="Nusbaum C."/>
            <person name="Birren B."/>
        </authorList>
    </citation>
    <scope>NUCLEOTIDE SEQUENCE [LARGE SCALE GENOMIC DNA]</scope>
    <source>
        <strain evidence="2">1-1 BBBD Race 1</strain>
    </source>
</reference>
<evidence type="ECO:0000313" key="2">
    <source>
        <dbReference type="EMBL" id="OAV85408.1"/>
    </source>
</evidence>
<keyword evidence="4" id="KW-1185">Reference proteome</keyword>
<dbReference type="EMBL" id="ADAS02004475">
    <property type="protein sequence ID" value="OAV85408.1"/>
    <property type="molecule type" value="Genomic_DNA"/>
</dbReference>
<feature type="compositionally biased region" description="Polar residues" evidence="1">
    <location>
        <begin position="68"/>
        <end position="85"/>
    </location>
</feature>
<dbReference type="Proteomes" id="UP000005240">
    <property type="component" value="Unassembled WGS sequence"/>
</dbReference>
<evidence type="ECO:0000256" key="1">
    <source>
        <dbReference type="SAM" id="MobiDB-lite"/>
    </source>
</evidence>
<feature type="region of interest" description="Disordered" evidence="1">
    <location>
        <begin position="68"/>
        <end position="94"/>
    </location>
</feature>
<evidence type="ECO:0000313" key="4">
    <source>
        <dbReference type="Proteomes" id="UP000005240"/>
    </source>
</evidence>
<gene>
    <name evidence="2" type="ORF">PTTG_30543</name>
</gene>
<organism evidence="2">
    <name type="scientific">Puccinia triticina (isolate 1-1 / race 1 (BBBD))</name>
    <name type="common">Brown leaf rust fungus</name>
    <dbReference type="NCBI Taxonomy" id="630390"/>
    <lineage>
        <taxon>Eukaryota</taxon>
        <taxon>Fungi</taxon>
        <taxon>Dikarya</taxon>
        <taxon>Basidiomycota</taxon>
        <taxon>Pucciniomycotina</taxon>
        <taxon>Pucciniomycetes</taxon>
        <taxon>Pucciniales</taxon>
        <taxon>Pucciniaceae</taxon>
        <taxon>Puccinia</taxon>
    </lineage>
</organism>
<sequence>MAVEWEGLLPVNCSIWQYTRRDSSRSTVTYISRSGGTPPGQLLGVPPGQLPYQTVNWEESLPVDCHIEQSTGRSPSLSTAISSSRPGEVPPGQQPYLAVDWEESLPVNCHI</sequence>
<reference evidence="3 4" key="3">
    <citation type="journal article" date="2017" name="G3 (Bethesda)">
        <title>Comparative analysis highlights variable genome content of wheat rusts and divergence of the mating loci.</title>
        <authorList>
            <person name="Cuomo C.A."/>
            <person name="Bakkeren G."/>
            <person name="Khalil H.B."/>
            <person name="Panwar V."/>
            <person name="Joly D."/>
            <person name="Linning R."/>
            <person name="Sakthikumar S."/>
            <person name="Song X."/>
            <person name="Adiconis X."/>
            <person name="Fan L."/>
            <person name="Goldberg J.M."/>
            <person name="Levin J.Z."/>
            <person name="Young S."/>
            <person name="Zeng Q."/>
            <person name="Anikster Y."/>
            <person name="Bruce M."/>
            <person name="Wang M."/>
            <person name="Yin C."/>
            <person name="McCallum B."/>
            <person name="Szabo L.J."/>
            <person name="Hulbert S."/>
            <person name="Chen X."/>
            <person name="Fellers J.P."/>
        </authorList>
    </citation>
    <scope>NUCLEOTIDE SEQUENCE</scope>
    <source>
        <strain evidence="3">isolate 1-1 / race 1 (BBBD)</strain>
        <strain evidence="4">Isolate 1-1 / race 1 (BBBD)</strain>
    </source>
</reference>
<name>A0A180FYN2_PUCT1</name>
<reference evidence="2" key="2">
    <citation type="submission" date="2016-05" db="EMBL/GenBank/DDBJ databases">
        <title>Comparative analysis highlights variable genome content of wheat rusts and divergence of the mating loci.</title>
        <authorList>
            <person name="Cuomo C.A."/>
            <person name="Bakkeren G."/>
            <person name="Szabo L."/>
            <person name="Khalil H."/>
            <person name="Joly D."/>
            <person name="Goldberg J."/>
            <person name="Young S."/>
            <person name="Zeng Q."/>
            <person name="Fellers J."/>
        </authorList>
    </citation>
    <scope>NUCLEOTIDE SEQUENCE [LARGE SCALE GENOMIC DNA]</scope>
    <source>
        <strain evidence="2">1-1 BBBD Race 1</strain>
    </source>
</reference>
<dbReference type="AlphaFoldDB" id="A0A180FYN2"/>
<dbReference type="EnsemblFungi" id="PTTG_30543-t43_1">
    <property type="protein sequence ID" value="PTTG_30543-t43_1-p1"/>
    <property type="gene ID" value="PTTG_30543"/>
</dbReference>
<proteinExistence type="predicted"/>
<accession>A0A180FYN2</accession>
<evidence type="ECO:0000313" key="3">
    <source>
        <dbReference type="EnsemblFungi" id="PTTG_30543-t43_1-p1"/>
    </source>
</evidence>
<dbReference type="VEuPathDB" id="FungiDB:PTTG_30543"/>
<reference evidence="3" key="4">
    <citation type="submission" date="2025-05" db="UniProtKB">
        <authorList>
            <consortium name="EnsemblFungi"/>
        </authorList>
    </citation>
    <scope>IDENTIFICATION</scope>
    <source>
        <strain evidence="3">isolate 1-1 / race 1 (BBBD)</strain>
    </source>
</reference>